<evidence type="ECO:0000313" key="1">
    <source>
        <dbReference type="EMBL" id="VFA81566.1"/>
    </source>
</evidence>
<organism evidence="1">
    <name type="scientific">Nocardia farcinica</name>
    <dbReference type="NCBI Taxonomy" id="37329"/>
    <lineage>
        <taxon>Bacteria</taxon>
        <taxon>Bacillati</taxon>
        <taxon>Actinomycetota</taxon>
        <taxon>Actinomycetes</taxon>
        <taxon>Mycobacteriales</taxon>
        <taxon>Nocardiaceae</taxon>
        <taxon>Nocardia</taxon>
    </lineage>
</organism>
<gene>
    <name evidence="1" type="ORF">NCTC1935_00168</name>
</gene>
<name>A0A449G732_NOCFR</name>
<dbReference type="EMBL" id="CAACYE010000005">
    <property type="protein sequence ID" value="VFA81566.1"/>
    <property type="molecule type" value="Genomic_DNA"/>
</dbReference>
<sequence length="247" mass="27213">MNAEADHLFLSRPEMSKLIDELRKLPRIVEDLAVTIARLARVQAAGHSISLGAAAQSRPPIHLDAWQAEQALHWHLATTVRIVCEDRGIPYVPVGWLGPDFIGPPRAGQQRMQPGHVPSTLELARWLDRHVVSLAMTADAGALYLDLLTAIAECEALTDLPPDDLVQIDQRRVDAANNKILTAYQIEKVAAKLGDVGRGLTRDRVRYLAKRGLREAGRDGETRFYRLGDVLAKHVQHGRRSKGGSAA</sequence>
<protein>
    <submittedName>
        <fullName evidence="1">Uncharacterized protein</fullName>
    </submittedName>
</protein>
<dbReference type="AlphaFoldDB" id="A0A449G732"/>
<accession>A0A449G732</accession>
<dbReference type="RefSeq" id="WP_249355315.1">
    <property type="nucleotide sequence ID" value="NZ_CAACYE020000001.1"/>
</dbReference>
<proteinExistence type="predicted"/>
<reference evidence="1" key="1">
    <citation type="submission" date="2019-02" db="EMBL/GenBank/DDBJ databases">
        <authorList>
            <consortium name="Pathogen Informatics"/>
        </authorList>
    </citation>
    <scope>NUCLEOTIDE SEQUENCE</scope>
    <source>
        <strain evidence="1">3012STDY6733949</strain>
    </source>
</reference>